<reference evidence="2 3" key="1">
    <citation type="submission" date="2014-06" db="EMBL/GenBank/DDBJ databases">
        <authorList>
            <person name="Swart Estienne"/>
        </authorList>
    </citation>
    <scope>NUCLEOTIDE SEQUENCE [LARGE SCALE GENOMIC DNA]</scope>
    <source>
        <strain evidence="2 3">130c</strain>
    </source>
</reference>
<feature type="compositionally biased region" description="Basic and acidic residues" evidence="1">
    <location>
        <begin position="39"/>
        <end position="52"/>
    </location>
</feature>
<evidence type="ECO:0000256" key="1">
    <source>
        <dbReference type="SAM" id="MobiDB-lite"/>
    </source>
</evidence>
<name>A0A078ABD7_STYLE</name>
<protein>
    <submittedName>
        <fullName evidence="2">Uncharacterized protein</fullName>
    </submittedName>
</protein>
<dbReference type="InParanoid" id="A0A078ABD7"/>
<organism evidence="2 3">
    <name type="scientific">Stylonychia lemnae</name>
    <name type="common">Ciliate</name>
    <dbReference type="NCBI Taxonomy" id="5949"/>
    <lineage>
        <taxon>Eukaryota</taxon>
        <taxon>Sar</taxon>
        <taxon>Alveolata</taxon>
        <taxon>Ciliophora</taxon>
        <taxon>Intramacronucleata</taxon>
        <taxon>Spirotrichea</taxon>
        <taxon>Stichotrichia</taxon>
        <taxon>Sporadotrichida</taxon>
        <taxon>Oxytrichidae</taxon>
        <taxon>Stylonychinae</taxon>
        <taxon>Stylonychia</taxon>
    </lineage>
</organism>
<feature type="compositionally biased region" description="Polar residues" evidence="1">
    <location>
        <begin position="1"/>
        <end position="15"/>
    </location>
</feature>
<proteinExistence type="predicted"/>
<keyword evidence="3" id="KW-1185">Reference proteome</keyword>
<sequence length="108" mass="12466">MRQDQCQQAQSNGRQRQCKTADHPGLMRPEIFFDGFDQGQRRKTDPQQRQQDKAGFGNDGPIGIKGHDEPGRPCEADYIKHIYIAHRPVYTFVFMQQVTGELRQSCDQ</sequence>
<evidence type="ECO:0000313" key="3">
    <source>
        <dbReference type="Proteomes" id="UP000039865"/>
    </source>
</evidence>
<gene>
    <name evidence="2" type="primary">Contig11607.g12430</name>
    <name evidence="2" type="ORF">STYLEM_8472</name>
</gene>
<feature type="region of interest" description="Disordered" evidence="1">
    <location>
        <begin position="1"/>
        <end position="71"/>
    </location>
</feature>
<dbReference type="EMBL" id="CCKQ01008044">
    <property type="protein sequence ID" value="CDW79484.1"/>
    <property type="molecule type" value="Genomic_DNA"/>
</dbReference>
<accession>A0A078ABD7</accession>
<dbReference type="AlphaFoldDB" id="A0A078ABD7"/>
<dbReference type="Proteomes" id="UP000039865">
    <property type="component" value="Unassembled WGS sequence"/>
</dbReference>
<evidence type="ECO:0000313" key="2">
    <source>
        <dbReference type="EMBL" id="CDW79484.1"/>
    </source>
</evidence>